<dbReference type="RefSeq" id="WP_147659488.1">
    <property type="nucleotide sequence ID" value="NZ_CABMAB010000021.1"/>
</dbReference>
<gene>
    <name evidence="1" type="ORF">MBORA_06310</name>
</gene>
<evidence type="ECO:0000313" key="2">
    <source>
        <dbReference type="Proteomes" id="UP000077428"/>
    </source>
</evidence>
<organism evidence="1 2">
    <name type="scientific">Methanobrevibacter oralis</name>
    <dbReference type="NCBI Taxonomy" id="66851"/>
    <lineage>
        <taxon>Archaea</taxon>
        <taxon>Methanobacteriati</taxon>
        <taxon>Methanobacteriota</taxon>
        <taxon>Methanomada group</taxon>
        <taxon>Methanobacteria</taxon>
        <taxon>Methanobacteriales</taxon>
        <taxon>Methanobacteriaceae</taxon>
        <taxon>Methanobrevibacter</taxon>
    </lineage>
</organism>
<dbReference type="AlphaFoldDB" id="A0A166BIL8"/>
<sequence>MIIAFLIIVGCLLSSQIPKKASVNDKIVEDIGGDSKLIVTLEDCLKTKEENISDGNLNGIACFSAKNISFVDFVGNNANMIIWKSSGEKYNISGNNIQYLSGSYGDSVYFLKYYPENDNIYGIILNGSYTLDELIYDILNQNSDETPKTNSYIEPYEPNARYNSYDIDESPYALAKNDPDWYYDHYEYEDNYDIDDYLESEGYD</sequence>
<dbReference type="EMBL" id="LWMU01000050">
    <property type="protein sequence ID" value="KZX13403.1"/>
    <property type="molecule type" value="Genomic_DNA"/>
</dbReference>
<dbReference type="PATRIC" id="fig|66851.6.peg.698"/>
<name>A0A166BIL8_METOA</name>
<keyword evidence="2" id="KW-1185">Reference proteome</keyword>
<evidence type="ECO:0000313" key="1">
    <source>
        <dbReference type="EMBL" id="KZX13403.1"/>
    </source>
</evidence>
<accession>A0A166BIL8</accession>
<dbReference type="Proteomes" id="UP000077428">
    <property type="component" value="Unassembled WGS sequence"/>
</dbReference>
<proteinExistence type="predicted"/>
<comment type="caution">
    <text evidence="1">The sequence shown here is derived from an EMBL/GenBank/DDBJ whole genome shotgun (WGS) entry which is preliminary data.</text>
</comment>
<protein>
    <submittedName>
        <fullName evidence="1">Uncharacterized protein</fullName>
    </submittedName>
</protein>
<reference evidence="2" key="1">
    <citation type="journal article" date="2016" name="Genome Announc.">
        <title>Draft Genome Sequences of Methanobrevibacter curvatus DSM11111, Methanobrevibacter cuticularis DSM11139, Methanobrevibacter filiformis DSM11501, and Methanobrevibacter oralis DSM7256.</title>
        <authorList>
            <person name="Poehlein A."/>
            <person name="Seedorf H."/>
        </authorList>
    </citation>
    <scope>NUCLEOTIDE SEQUENCE [LARGE SCALE GENOMIC DNA]</scope>
    <source>
        <strain evidence="2">DSM 7256 / JCM 30027 / ZR</strain>
    </source>
</reference>